<evidence type="ECO:0000313" key="2">
    <source>
        <dbReference type="EMBL" id="RCL38721.1"/>
    </source>
</evidence>
<keyword evidence="1" id="KW-0472">Membrane</keyword>
<dbReference type="Proteomes" id="UP000252147">
    <property type="component" value="Unassembled WGS sequence"/>
</dbReference>
<keyword evidence="1" id="KW-1133">Transmembrane helix</keyword>
<name>A0A368BN89_9GAMM</name>
<keyword evidence="1" id="KW-0812">Transmembrane</keyword>
<reference evidence="2 3" key="1">
    <citation type="journal article" date="2018" name="Microbiome">
        <title>Fine metagenomic profile of the Mediterranean stratified and mixed water columns revealed by assembly and recruitment.</title>
        <authorList>
            <person name="Haro-Moreno J.M."/>
            <person name="Lopez-Perez M."/>
            <person name="De La Torre J.R."/>
            <person name="Picazo A."/>
            <person name="Camacho A."/>
            <person name="Rodriguez-Valera F."/>
        </authorList>
    </citation>
    <scope>NUCLEOTIDE SEQUENCE [LARGE SCALE GENOMIC DNA]</scope>
    <source>
        <strain evidence="2">MED-G83</strain>
    </source>
</reference>
<proteinExistence type="predicted"/>
<evidence type="ECO:0000256" key="1">
    <source>
        <dbReference type="SAM" id="Phobius"/>
    </source>
</evidence>
<organism evidence="2 3">
    <name type="scientific">SAR86 cluster bacterium</name>
    <dbReference type="NCBI Taxonomy" id="2030880"/>
    <lineage>
        <taxon>Bacteria</taxon>
        <taxon>Pseudomonadati</taxon>
        <taxon>Pseudomonadota</taxon>
        <taxon>Gammaproteobacteria</taxon>
        <taxon>SAR86 cluster</taxon>
    </lineage>
</organism>
<protein>
    <submittedName>
        <fullName evidence="2">Uncharacterized protein</fullName>
    </submittedName>
</protein>
<accession>A0A368BN89</accession>
<sequence>MVEKYLIWPARLFLYFSCLALLVFYSIIFSLSINAVSKAIISTAMGESISYDSLSVKPRLLGIEIEGQNFSYQEKDVAFKVENINLDLDFLKTLLKNKFYLNKSEIYNGSVDFIGTSGNVTNLNFQIESANFKNFKFETLEFKNLVLNNVVSGYDGVGFEFSRLDLKLPGNLQQINNLDGIGSFIDRQLKLLVNSTLGELKINGFDRFLFPDLRGFIHLDFADGFKIPKGHLFSGSNQELVNAYFVFNQYFNLVLNQQGDSNRIISALPANLDKLAIFLDESNFYARNVNLLLSYSSRGQENSFDSVAIYKDLDINFSGLELRSVLAKSYIDSKKVSLFSEKINTGSLSLDKLNISKKHADDRFQVHLNLLGNSFWSRYYNQKGSDMIWLYTNTESKASFSIGGSKTIFAQGEYVIGFDLTNELDLRTNGVQINPTSVYSNFFDFNDSFQNALFFNFQKLRLEEINTNASFKKNNLTPDGLDFKNLSVSLKDGFFDFGLDTWSVGGEINIAGSDVIYNENTFTPGILGVLSLIDIRSNITDLLSLDFDKLNTENILVDKLKGNLFLDGNNFINIDAIELNFGSAQANISGIVSSNIEYLDTYDLNLVFDSNISQNIPWYFALFGNIPAAAGAAVISNLLEQDGNKLFSAKYKISGTTNELEVSPMQ</sequence>
<dbReference type="EMBL" id="QOPD01000002">
    <property type="protein sequence ID" value="RCL38721.1"/>
    <property type="molecule type" value="Genomic_DNA"/>
</dbReference>
<dbReference type="AlphaFoldDB" id="A0A368BN89"/>
<evidence type="ECO:0000313" key="3">
    <source>
        <dbReference type="Proteomes" id="UP000252147"/>
    </source>
</evidence>
<gene>
    <name evidence="2" type="ORF">DBW97_01545</name>
</gene>
<comment type="caution">
    <text evidence="2">The sequence shown here is derived from an EMBL/GenBank/DDBJ whole genome shotgun (WGS) entry which is preliminary data.</text>
</comment>
<feature type="transmembrane region" description="Helical" evidence="1">
    <location>
        <begin position="12"/>
        <end position="33"/>
    </location>
</feature>